<feature type="domain" description="Plastid lipid-associated protein/fibrillin conserved" evidence="5">
    <location>
        <begin position="81"/>
        <end position="171"/>
    </location>
</feature>
<reference evidence="6 7" key="1">
    <citation type="journal article" date="2018" name="Sci. Data">
        <title>The draft genome sequence of cork oak.</title>
        <authorList>
            <person name="Ramos A.M."/>
            <person name="Usie A."/>
            <person name="Barbosa P."/>
            <person name="Barros P.M."/>
            <person name="Capote T."/>
            <person name="Chaves I."/>
            <person name="Simoes F."/>
            <person name="Abreu I."/>
            <person name="Carrasquinho I."/>
            <person name="Faro C."/>
            <person name="Guimaraes J.B."/>
            <person name="Mendonca D."/>
            <person name="Nobrega F."/>
            <person name="Rodrigues L."/>
            <person name="Saibo N.J.M."/>
            <person name="Varela M.C."/>
            <person name="Egas C."/>
            <person name="Matos J."/>
            <person name="Miguel C.M."/>
            <person name="Oliveira M.M."/>
            <person name="Ricardo C.P."/>
            <person name="Goncalves S."/>
        </authorList>
    </citation>
    <scope>NUCLEOTIDE SEQUENCE [LARGE SCALE GENOMIC DNA]</scope>
    <source>
        <strain evidence="7">cv. HL8</strain>
    </source>
</reference>
<dbReference type="EMBL" id="PKMF04000079">
    <property type="protein sequence ID" value="KAK7852162.1"/>
    <property type="molecule type" value="Genomic_DNA"/>
</dbReference>
<dbReference type="Pfam" id="PF04755">
    <property type="entry name" value="PAP_fibrillin"/>
    <property type="match status" value="1"/>
</dbReference>
<evidence type="ECO:0000256" key="4">
    <source>
        <dbReference type="ARBA" id="ARBA00022946"/>
    </source>
</evidence>
<organism evidence="6 7">
    <name type="scientific">Quercus suber</name>
    <name type="common">Cork oak</name>
    <dbReference type="NCBI Taxonomy" id="58331"/>
    <lineage>
        <taxon>Eukaryota</taxon>
        <taxon>Viridiplantae</taxon>
        <taxon>Streptophyta</taxon>
        <taxon>Embryophyta</taxon>
        <taxon>Tracheophyta</taxon>
        <taxon>Spermatophyta</taxon>
        <taxon>Magnoliopsida</taxon>
        <taxon>eudicotyledons</taxon>
        <taxon>Gunneridae</taxon>
        <taxon>Pentapetalae</taxon>
        <taxon>rosids</taxon>
        <taxon>fabids</taxon>
        <taxon>Fagales</taxon>
        <taxon>Fagaceae</taxon>
        <taxon>Quercus</taxon>
    </lineage>
</organism>
<dbReference type="GO" id="GO:0009536">
    <property type="term" value="C:plastid"/>
    <property type="evidence" value="ECO:0007669"/>
    <property type="project" value="UniProtKB-SubCell"/>
</dbReference>
<dbReference type="InterPro" id="IPR006843">
    <property type="entry name" value="PAP/fibrillin_dom"/>
</dbReference>
<dbReference type="InterPro" id="IPR039633">
    <property type="entry name" value="PAP"/>
</dbReference>
<comment type="caution">
    <text evidence="6">The sequence shown here is derived from an EMBL/GenBank/DDBJ whole genome shotgun (WGS) entry which is preliminary data.</text>
</comment>
<keyword evidence="7" id="KW-1185">Reference proteome</keyword>
<evidence type="ECO:0000256" key="1">
    <source>
        <dbReference type="ARBA" id="ARBA00004474"/>
    </source>
</evidence>
<evidence type="ECO:0000256" key="3">
    <source>
        <dbReference type="ARBA" id="ARBA00022640"/>
    </source>
</evidence>
<accession>A0AAW0LMP1</accession>
<proteinExistence type="inferred from homology"/>
<dbReference type="AlphaFoldDB" id="A0AAW0LMP1"/>
<keyword evidence="4" id="KW-0809">Transit peptide</keyword>
<evidence type="ECO:0000313" key="6">
    <source>
        <dbReference type="EMBL" id="KAK7852162.1"/>
    </source>
</evidence>
<dbReference type="Proteomes" id="UP000237347">
    <property type="component" value="Unassembled WGS sequence"/>
</dbReference>
<protein>
    <submittedName>
        <fullName evidence="6">Plastid-lipid-associated protein 4</fullName>
    </submittedName>
</protein>
<evidence type="ECO:0000259" key="5">
    <source>
        <dbReference type="Pfam" id="PF04755"/>
    </source>
</evidence>
<keyword evidence="3" id="KW-0934">Plastid</keyword>
<sequence length="181" mass="20916">MCFCHSATQPSTLQKLPSFSHCTHYFSCKIPTLLSKTQHHNNQHPHHIKPNKLSDLADSWKWRTQVSFFTGFLTKGRNAESLKEELYAAIAPLDRGAEATPEDQQLVEQIARKLEAVNEVKEPLKSNLLNGKWNFYIQHPNLFCKRRPNGKIYQAINVDTLRAQNMETWPFFNQVLLLSNI</sequence>
<gene>
    <name evidence="6" type="primary">PAP4_1</name>
    <name evidence="6" type="ORF">CFP56_040066</name>
</gene>
<evidence type="ECO:0000313" key="7">
    <source>
        <dbReference type="Proteomes" id="UP000237347"/>
    </source>
</evidence>
<comment type="subcellular location">
    <subcellularLocation>
        <location evidence="1">Plastid</location>
    </subcellularLocation>
</comment>
<dbReference type="PANTHER" id="PTHR31906">
    <property type="entry name" value="PLASTID-LIPID-ASSOCIATED PROTEIN 4, CHLOROPLASTIC-RELATED"/>
    <property type="match status" value="1"/>
</dbReference>
<name>A0AAW0LMP1_QUESU</name>
<evidence type="ECO:0000256" key="2">
    <source>
        <dbReference type="ARBA" id="ARBA00005845"/>
    </source>
</evidence>
<comment type="similarity">
    <text evidence="2">Belongs to the PAP/fibrillin family.</text>
</comment>